<keyword evidence="5" id="KW-0443">Lipid metabolism</keyword>
<dbReference type="EMBL" id="NPHW01004557">
    <property type="protein sequence ID" value="OXV07793.1"/>
    <property type="molecule type" value="Genomic_DNA"/>
</dbReference>
<gene>
    <name evidence="7" type="ORF">Egran_04443</name>
</gene>
<accession>A0A232LUG7</accession>
<evidence type="ECO:0000256" key="1">
    <source>
        <dbReference type="ARBA" id="ARBA00022516"/>
    </source>
</evidence>
<protein>
    <recommendedName>
        <fullName evidence="9">3-ketosteroid reductase</fullName>
    </recommendedName>
</protein>
<dbReference type="GO" id="GO:0005741">
    <property type="term" value="C:mitochondrial outer membrane"/>
    <property type="evidence" value="ECO:0007669"/>
    <property type="project" value="TreeGrafter"/>
</dbReference>
<evidence type="ECO:0000313" key="8">
    <source>
        <dbReference type="Proteomes" id="UP000243515"/>
    </source>
</evidence>
<dbReference type="Proteomes" id="UP000243515">
    <property type="component" value="Unassembled WGS sequence"/>
</dbReference>
<comment type="similarity">
    <text evidence="6">Belongs to the short-chain dehydrogenases/reductases (SDR) family. ERG27 subfamily.</text>
</comment>
<reference evidence="7 8" key="1">
    <citation type="journal article" date="2015" name="Environ. Microbiol.">
        <title>Metagenome sequence of Elaphomyces granulatus from sporocarp tissue reveals Ascomycota ectomycorrhizal fingerprints of genome expansion and a Proteobacteria-rich microbiome.</title>
        <authorList>
            <person name="Quandt C.A."/>
            <person name="Kohler A."/>
            <person name="Hesse C.N."/>
            <person name="Sharpton T.J."/>
            <person name="Martin F."/>
            <person name="Spatafora J.W."/>
        </authorList>
    </citation>
    <scope>NUCLEOTIDE SEQUENCE [LARGE SCALE GENOMIC DNA]</scope>
    <source>
        <strain evidence="7 8">OSC145934</strain>
    </source>
</reference>
<evidence type="ECO:0000256" key="5">
    <source>
        <dbReference type="ARBA" id="ARBA00023098"/>
    </source>
</evidence>
<dbReference type="GO" id="GO:0000253">
    <property type="term" value="F:3-beta-hydroxysteroid 3-dehydrogenase (NADP+) activity"/>
    <property type="evidence" value="ECO:0007669"/>
    <property type="project" value="TreeGrafter"/>
</dbReference>
<name>A0A232LUG7_9EURO</name>
<dbReference type="InterPro" id="IPR051593">
    <property type="entry name" value="Ergosterol_Biosynth_ERG27"/>
</dbReference>
<evidence type="ECO:0000256" key="4">
    <source>
        <dbReference type="ARBA" id="ARBA00023002"/>
    </source>
</evidence>
<evidence type="ECO:0000256" key="2">
    <source>
        <dbReference type="ARBA" id="ARBA00022857"/>
    </source>
</evidence>
<keyword evidence="3" id="KW-0752">Steroid biosynthesis</keyword>
<keyword evidence="1" id="KW-0444">Lipid biosynthesis</keyword>
<proteinExistence type="inferred from homology"/>
<dbReference type="SUPFAM" id="SSF51735">
    <property type="entry name" value="NAD(P)-binding Rossmann-fold domains"/>
    <property type="match status" value="1"/>
</dbReference>
<comment type="caution">
    <text evidence="7">The sequence shown here is derived from an EMBL/GenBank/DDBJ whole genome shotgun (WGS) entry which is preliminary data.</text>
</comment>
<evidence type="ECO:0000313" key="7">
    <source>
        <dbReference type="EMBL" id="OXV07793.1"/>
    </source>
</evidence>
<evidence type="ECO:0008006" key="9">
    <source>
        <dbReference type="Google" id="ProtNLM"/>
    </source>
</evidence>
<dbReference type="AlphaFoldDB" id="A0A232LUG7"/>
<keyword evidence="4" id="KW-0560">Oxidoreductase</keyword>
<evidence type="ECO:0000256" key="3">
    <source>
        <dbReference type="ARBA" id="ARBA00022955"/>
    </source>
</evidence>
<dbReference type="Gene3D" id="3.40.50.720">
    <property type="entry name" value="NAD(P)-binding Rossmann-like Domain"/>
    <property type="match status" value="1"/>
</dbReference>
<dbReference type="InterPro" id="IPR036291">
    <property type="entry name" value="NAD(P)-bd_dom_sf"/>
</dbReference>
<evidence type="ECO:0000256" key="6">
    <source>
        <dbReference type="ARBA" id="ARBA00023593"/>
    </source>
</evidence>
<dbReference type="PANTHER" id="PTHR43647:SF1">
    <property type="entry name" value="3-KETO-STEROID REDUCTASE ERG27"/>
    <property type="match status" value="1"/>
</dbReference>
<dbReference type="GO" id="GO:0006696">
    <property type="term" value="P:ergosterol biosynthetic process"/>
    <property type="evidence" value="ECO:0007669"/>
    <property type="project" value="TreeGrafter"/>
</dbReference>
<dbReference type="GO" id="GO:0005811">
    <property type="term" value="C:lipid droplet"/>
    <property type="evidence" value="ECO:0007669"/>
    <property type="project" value="TreeGrafter"/>
</dbReference>
<keyword evidence="8" id="KW-1185">Reference proteome</keyword>
<dbReference type="GO" id="GO:0005789">
    <property type="term" value="C:endoplasmic reticulum membrane"/>
    <property type="evidence" value="ECO:0007669"/>
    <property type="project" value="TreeGrafter"/>
</dbReference>
<keyword evidence="2" id="KW-0521">NADP</keyword>
<dbReference type="OrthoDB" id="9989144at2759"/>
<sequence>MGSRIKLDKEVFVLVTGANSGLGLSICYRLIDEFLGSRPDPYRLTIIFTTRSTRKGSETLSRLKQHLNAAHRQASGIERVTFESETVDLVDLVSVRALSCRLVKKLPKLDAIVLNAGIGGWTGLNWPQAIWRILTDLVHEVSWPSYKVGPVGAVTGKQTSLAEEPRLGMVFSANVFGHYMLTHNVVPLLQVSGQPNGPGRIIWVSSLETALDYFDPEDIQGLRSETAYETSKTLTDILALTAGLPSTAPWVKSFLCTSDFSSSSSVISTMETKKEGNSPGRNTAKPNIYVTHPGVCGTSILPLSLPLYYCMIFSLWLARMLGSPWHVLSSYMGACAPAWLALSYQRIIDNAEAPYVQHGGRNTKWGSSCDRLGRVRPASSEVDGWGYGGVVGRPVVEEDRIRRRKRGMTDLTAEKKERFEELGRRCWREMEELRKEWDRILDEAETNEPTTDKQ</sequence>
<dbReference type="PANTHER" id="PTHR43647">
    <property type="entry name" value="DEHYDROGENASE"/>
    <property type="match status" value="1"/>
</dbReference>
<organism evidence="7 8">
    <name type="scientific">Elaphomyces granulatus</name>
    <dbReference type="NCBI Taxonomy" id="519963"/>
    <lineage>
        <taxon>Eukaryota</taxon>
        <taxon>Fungi</taxon>
        <taxon>Dikarya</taxon>
        <taxon>Ascomycota</taxon>
        <taxon>Pezizomycotina</taxon>
        <taxon>Eurotiomycetes</taxon>
        <taxon>Eurotiomycetidae</taxon>
        <taxon>Eurotiales</taxon>
        <taxon>Elaphomycetaceae</taxon>
        <taxon>Elaphomyces</taxon>
    </lineage>
</organism>